<accession>A0A2P2IVW5</accession>
<sequence length="28" mass="3359">MIICCSLHRLQNPCLLLLHHPRFFINLL</sequence>
<dbReference type="EMBL" id="GGEC01004854">
    <property type="protein sequence ID" value="MBW85337.1"/>
    <property type="molecule type" value="Transcribed_RNA"/>
</dbReference>
<evidence type="ECO:0000313" key="1">
    <source>
        <dbReference type="EMBL" id="MBW85337.1"/>
    </source>
</evidence>
<name>A0A2P2IVW5_RHIMU</name>
<dbReference type="AlphaFoldDB" id="A0A2P2IVW5"/>
<protein>
    <submittedName>
        <fullName evidence="1">Uncharacterized protein</fullName>
    </submittedName>
</protein>
<organism evidence="1">
    <name type="scientific">Rhizophora mucronata</name>
    <name type="common">Asiatic mangrove</name>
    <dbReference type="NCBI Taxonomy" id="61149"/>
    <lineage>
        <taxon>Eukaryota</taxon>
        <taxon>Viridiplantae</taxon>
        <taxon>Streptophyta</taxon>
        <taxon>Embryophyta</taxon>
        <taxon>Tracheophyta</taxon>
        <taxon>Spermatophyta</taxon>
        <taxon>Magnoliopsida</taxon>
        <taxon>eudicotyledons</taxon>
        <taxon>Gunneridae</taxon>
        <taxon>Pentapetalae</taxon>
        <taxon>rosids</taxon>
        <taxon>fabids</taxon>
        <taxon>Malpighiales</taxon>
        <taxon>Rhizophoraceae</taxon>
        <taxon>Rhizophora</taxon>
    </lineage>
</organism>
<proteinExistence type="predicted"/>
<reference evidence="1" key="1">
    <citation type="submission" date="2018-02" db="EMBL/GenBank/DDBJ databases">
        <title>Rhizophora mucronata_Transcriptome.</title>
        <authorList>
            <person name="Meera S.P."/>
            <person name="Sreeshan A."/>
            <person name="Augustine A."/>
        </authorList>
    </citation>
    <scope>NUCLEOTIDE SEQUENCE</scope>
    <source>
        <tissue evidence="1">Leaf</tissue>
    </source>
</reference>